<name>A0A2H3CXM9_ARMGA</name>
<protein>
    <submittedName>
        <fullName evidence="1">Uncharacterized protein</fullName>
    </submittedName>
</protein>
<dbReference type="OrthoDB" id="2803783at2759"/>
<proteinExistence type="predicted"/>
<dbReference type="EMBL" id="KZ293708">
    <property type="protein sequence ID" value="PBK83238.1"/>
    <property type="molecule type" value="Genomic_DNA"/>
</dbReference>
<dbReference type="Proteomes" id="UP000217790">
    <property type="component" value="Unassembled WGS sequence"/>
</dbReference>
<dbReference type="InParanoid" id="A0A2H3CXM9"/>
<dbReference type="AlphaFoldDB" id="A0A2H3CXM9"/>
<reference evidence="2" key="1">
    <citation type="journal article" date="2017" name="Nat. Ecol. Evol.">
        <title>Genome expansion and lineage-specific genetic innovations in the forest pathogenic fungi Armillaria.</title>
        <authorList>
            <person name="Sipos G."/>
            <person name="Prasanna A.N."/>
            <person name="Walter M.C."/>
            <person name="O'Connor E."/>
            <person name="Balint B."/>
            <person name="Krizsan K."/>
            <person name="Kiss B."/>
            <person name="Hess J."/>
            <person name="Varga T."/>
            <person name="Slot J."/>
            <person name="Riley R."/>
            <person name="Boka B."/>
            <person name="Rigling D."/>
            <person name="Barry K."/>
            <person name="Lee J."/>
            <person name="Mihaltcheva S."/>
            <person name="LaButti K."/>
            <person name="Lipzen A."/>
            <person name="Waldron R."/>
            <person name="Moloney N.M."/>
            <person name="Sperisen C."/>
            <person name="Kredics L."/>
            <person name="Vagvoelgyi C."/>
            <person name="Patrignani A."/>
            <person name="Fitzpatrick D."/>
            <person name="Nagy I."/>
            <person name="Doyle S."/>
            <person name="Anderson J.B."/>
            <person name="Grigoriev I.V."/>
            <person name="Gueldener U."/>
            <person name="Muensterkoetter M."/>
            <person name="Nagy L.G."/>
        </authorList>
    </citation>
    <scope>NUCLEOTIDE SEQUENCE [LARGE SCALE GENOMIC DNA]</scope>
    <source>
        <strain evidence="2">Ar21-2</strain>
    </source>
</reference>
<keyword evidence="2" id="KW-1185">Reference proteome</keyword>
<organism evidence="1 2">
    <name type="scientific">Armillaria gallica</name>
    <name type="common">Bulbous honey fungus</name>
    <name type="synonym">Armillaria bulbosa</name>
    <dbReference type="NCBI Taxonomy" id="47427"/>
    <lineage>
        <taxon>Eukaryota</taxon>
        <taxon>Fungi</taxon>
        <taxon>Dikarya</taxon>
        <taxon>Basidiomycota</taxon>
        <taxon>Agaricomycotina</taxon>
        <taxon>Agaricomycetes</taxon>
        <taxon>Agaricomycetidae</taxon>
        <taxon>Agaricales</taxon>
        <taxon>Marasmiineae</taxon>
        <taxon>Physalacriaceae</taxon>
        <taxon>Armillaria</taxon>
    </lineage>
</organism>
<sequence>MNCALEKIDYEKASPKQWEHLEGDVLGYQATHGVKGKVAAINNFIKVNFLPSWWKKFPLTGERTANGDHTHMKQWFQNHGSIKKTATRLGMHDLFSKQQSHTLKAEKVYSQRYYKAWVKPIVNEKKKGCSSQGEMLKLVKETTKEVFVAKADDIHEEILKETKEQAVLVPGKDGVMTPEMYATALQVAPSQIKLFTKVLADATGTGVLLIFGGPNPWDERGKIVTYGSLP</sequence>
<gene>
    <name evidence="1" type="ORF">ARMGADRAFT_1038034</name>
</gene>
<evidence type="ECO:0000313" key="1">
    <source>
        <dbReference type="EMBL" id="PBK83238.1"/>
    </source>
</evidence>
<evidence type="ECO:0000313" key="2">
    <source>
        <dbReference type="Proteomes" id="UP000217790"/>
    </source>
</evidence>
<accession>A0A2H3CXM9</accession>